<evidence type="ECO:0000256" key="2">
    <source>
        <dbReference type="SAM" id="Phobius"/>
    </source>
</evidence>
<dbReference type="InterPro" id="IPR014347">
    <property type="entry name" value="Tautomerase/MIF_sf"/>
</dbReference>
<dbReference type="InterPro" id="IPR044832">
    <property type="entry name" value="NRP-like"/>
</dbReference>
<keyword evidence="2" id="KW-0472">Membrane</keyword>
<feature type="transmembrane region" description="Helical" evidence="2">
    <location>
        <begin position="711"/>
        <end position="730"/>
    </location>
</feature>
<evidence type="ECO:0000313" key="4">
    <source>
        <dbReference type="EMBL" id="KAL0344423.1"/>
    </source>
</evidence>
<accession>A0AAW2NNF6</accession>
<dbReference type="Pfam" id="PF10539">
    <property type="entry name" value="Dev_Cell_Death"/>
    <property type="match status" value="1"/>
</dbReference>
<name>A0AAW2NNF6_SESRA</name>
<dbReference type="InterPro" id="IPR013989">
    <property type="entry name" value="Dev_and_cell_death_domain"/>
</dbReference>
<dbReference type="PANTHER" id="PTHR46034:SF7">
    <property type="entry name" value="INFLUENZA VIRUS NS1A-BINDING PROTEIN"/>
    <property type="match status" value="1"/>
</dbReference>
<gene>
    <name evidence="4" type="ORF">Sradi_4273600</name>
</gene>
<dbReference type="GO" id="GO:0034976">
    <property type="term" value="P:response to endoplasmic reticulum stress"/>
    <property type="evidence" value="ECO:0007669"/>
    <property type="project" value="InterPro"/>
</dbReference>
<dbReference type="AlphaFoldDB" id="A0AAW2NNF6"/>
<reference evidence="4" key="1">
    <citation type="submission" date="2020-06" db="EMBL/GenBank/DDBJ databases">
        <authorList>
            <person name="Li T."/>
            <person name="Hu X."/>
            <person name="Zhang T."/>
            <person name="Song X."/>
            <person name="Zhang H."/>
            <person name="Dai N."/>
            <person name="Sheng W."/>
            <person name="Hou X."/>
            <person name="Wei L."/>
        </authorList>
    </citation>
    <scope>NUCLEOTIDE SEQUENCE</scope>
    <source>
        <strain evidence="4">G02</strain>
        <tissue evidence="4">Leaf</tissue>
    </source>
</reference>
<dbReference type="InterPro" id="IPR037293">
    <property type="entry name" value="Gal_Oxidase_central_sf"/>
</dbReference>
<dbReference type="Gene3D" id="2.120.10.80">
    <property type="entry name" value="Kelch-type beta propeller"/>
    <property type="match status" value="1"/>
</dbReference>
<keyword evidence="1" id="KW-0175">Coiled coil</keyword>
<dbReference type="SUPFAM" id="SSF55331">
    <property type="entry name" value="Tautomerase/MIF"/>
    <property type="match status" value="1"/>
</dbReference>
<reference evidence="4" key="2">
    <citation type="journal article" date="2024" name="Plant">
        <title>Genomic evolution and insights into agronomic trait innovations of Sesamum species.</title>
        <authorList>
            <person name="Miao H."/>
            <person name="Wang L."/>
            <person name="Qu L."/>
            <person name="Liu H."/>
            <person name="Sun Y."/>
            <person name="Le M."/>
            <person name="Wang Q."/>
            <person name="Wei S."/>
            <person name="Zheng Y."/>
            <person name="Lin W."/>
            <person name="Duan Y."/>
            <person name="Cao H."/>
            <person name="Xiong S."/>
            <person name="Wang X."/>
            <person name="Wei L."/>
            <person name="Li C."/>
            <person name="Ma Q."/>
            <person name="Ju M."/>
            <person name="Zhao R."/>
            <person name="Li G."/>
            <person name="Mu C."/>
            <person name="Tian Q."/>
            <person name="Mei H."/>
            <person name="Zhang T."/>
            <person name="Gao T."/>
            <person name="Zhang H."/>
        </authorList>
    </citation>
    <scope>NUCLEOTIDE SEQUENCE</scope>
    <source>
        <strain evidence="4">G02</strain>
    </source>
</reference>
<organism evidence="4">
    <name type="scientific">Sesamum radiatum</name>
    <name type="common">Black benniseed</name>
    <dbReference type="NCBI Taxonomy" id="300843"/>
    <lineage>
        <taxon>Eukaryota</taxon>
        <taxon>Viridiplantae</taxon>
        <taxon>Streptophyta</taxon>
        <taxon>Embryophyta</taxon>
        <taxon>Tracheophyta</taxon>
        <taxon>Spermatophyta</taxon>
        <taxon>Magnoliopsida</taxon>
        <taxon>eudicotyledons</taxon>
        <taxon>Gunneridae</taxon>
        <taxon>Pentapetalae</taxon>
        <taxon>asterids</taxon>
        <taxon>lamiids</taxon>
        <taxon>Lamiales</taxon>
        <taxon>Pedaliaceae</taxon>
        <taxon>Sesamum</taxon>
    </lineage>
</organism>
<feature type="coiled-coil region" evidence="1">
    <location>
        <begin position="317"/>
        <end position="365"/>
    </location>
</feature>
<keyword evidence="2" id="KW-0812">Transmembrane</keyword>
<dbReference type="SMART" id="SM00612">
    <property type="entry name" value="Kelch"/>
    <property type="match status" value="5"/>
</dbReference>
<comment type="caution">
    <text evidence="4">The sequence shown here is derived from an EMBL/GenBank/DDBJ whole genome shotgun (WGS) entry which is preliminary data.</text>
</comment>
<evidence type="ECO:0000259" key="3">
    <source>
        <dbReference type="PROSITE" id="PS51222"/>
    </source>
</evidence>
<dbReference type="PROSITE" id="PS51222">
    <property type="entry name" value="DCD"/>
    <property type="match status" value="1"/>
</dbReference>
<dbReference type="Gene3D" id="2.130.10.80">
    <property type="entry name" value="Galactose oxidase/kelch, beta-propeller"/>
    <property type="match status" value="1"/>
</dbReference>
<proteinExistence type="predicted"/>
<dbReference type="InterPro" id="IPR006652">
    <property type="entry name" value="Kelch_1"/>
</dbReference>
<dbReference type="Pfam" id="PF01344">
    <property type="entry name" value="Kelch_1"/>
    <property type="match status" value="4"/>
</dbReference>
<feature type="domain" description="DCD" evidence="3">
    <location>
        <begin position="34"/>
        <end position="167"/>
    </location>
</feature>
<dbReference type="PANTHER" id="PTHR46034">
    <property type="match status" value="1"/>
</dbReference>
<dbReference type="SUPFAM" id="SSF117281">
    <property type="entry name" value="Kelch motif"/>
    <property type="match status" value="1"/>
</dbReference>
<sequence>MGAGRNTPTFCPSETSPSRRMASNVKWARTLQKSQLGGVIFGCTKDTMRECLANQLFGLPAQHFLYVKNIEPGLPLFLFNYSERNLHGIYEAASSGKMSIDSYAWTADGSDRTKYPAQVQIRLRLQCQPLPEYQFKPIIIDNYYSQSHFWFELDHAQASRLMSKFSSLGVAPRPFTPQNPPKWNVKMQRFPSNNKREESGAVVLPPLTDDFANSNDSIGTSVTSEGSICLDQNNQLIEPSLCNQMVEFDEKDLIYMKLKELSLSCETRDTNMIGHLVGDASTSDVNLEHETHNCDLVNLGKKSNGSSLDSLDYPAIVAQLVREMEELKTFKQEQTEKMEILEKKLAEAELEIHRLENRCVILESISNTSVRLSRDSTPIESPDEFYSNLNESILIVGGYDGESWSPALHSFLPSHDVLRSLKPMSSARSYASVASFNGELYVFGGGTGSMWYDTVESYNAANNEWSWRPSLNKEKGSLAGAALNGKIFAVGGGNGVECFSDVEMFDPCVGRWISARSMLEKRFALAAVELNGALYVVGGYDGNDYLKSAERFDPREHSWTRIGSMDAKRGCHSLVAMNEKLYALGGFDGITMVPSVEIYDPRLGTWITGEPMNQGRGYSAAAVLKDSIYVVGGVKTDEDIVDMYVMIVLKGSVPMAFGGTEQPAAYAELVSICGLSPDVTNILETKLSVPKSRFYLKFYDTKAREAEPFNLFMKMALSCSNFLIAFLCLFRPVRVKKMHDVCMLHTSTTSCK</sequence>
<protein>
    <submittedName>
        <fullName evidence="4">B2 protein</fullName>
    </submittedName>
</protein>
<dbReference type="InterPro" id="IPR015915">
    <property type="entry name" value="Kelch-typ_b-propeller"/>
</dbReference>
<evidence type="ECO:0000256" key="1">
    <source>
        <dbReference type="SAM" id="Coils"/>
    </source>
</evidence>
<dbReference type="EMBL" id="JACGWJ010000019">
    <property type="protein sequence ID" value="KAL0344423.1"/>
    <property type="molecule type" value="Genomic_DNA"/>
</dbReference>
<dbReference type="SMART" id="SM00767">
    <property type="entry name" value="DCD"/>
    <property type="match status" value="1"/>
</dbReference>
<dbReference type="Gene3D" id="3.30.429.10">
    <property type="entry name" value="Macrophage Migration Inhibitory Factor"/>
    <property type="match status" value="1"/>
</dbReference>
<keyword evidence="2" id="KW-1133">Transmembrane helix</keyword>